<sequence>MDWNTIYGLIDARLLFVVALCWVIGFILKQTPHVPDWTIVYAVTIVAVLITVWMLGFGPESLIQGVLAGAFAVYGNQLVKQTNKRE</sequence>
<dbReference type="Pfam" id="PF16079">
    <property type="entry name" value="Phage_holin_5_2"/>
    <property type="match status" value="1"/>
</dbReference>
<evidence type="ECO:0000313" key="2">
    <source>
        <dbReference type="EMBL" id="MCJ8015213.1"/>
    </source>
</evidence>
<dbReference type="EMBL" id="JALIRP010000021">
    <property type="protein sequence ID" value="MCJ8015213.1"/>
    <property type="molecule type" value="Genomic_DNA"/>
</dbReference>
<keyword evidence="1" id="KW-1133">Transmembrane helix</keyword>
<evidence type="ECO:0000313" key="3">
    <source>
        <dbReference type="Proteomes" id="UP001139347"/>
    </source>
</evidence>
<feature type="transmembrane region" description="Helical" evidence="1">
    <location>
        <begin position="6"/>
        <end position="27"/>
    </location>
</feature>
<feature type="transmembrane region" description="Helical" evidence="1">
    <location>
        <begin position="62"/>
        <end position="79"/>
    </location>
</feature>
<accession>A0A9X2B942</accession>
<reference evidence="2" key="1">
    <citation type="submission" date="2022-04" db="EMBL/GenBank/DDBJ databases">
        <title>Paenibacillus mangrovi sp. nov., a novel endophytic bacterium isolated from bark of Kandelia candel.</title>
        <authorList>
            <person name="Tuo L."/>
        </authorList>
    </citation>
    <scope>NUCLEOTIDE SEQUENCE</scope>
    <source>
        <strain evidence="2">KQZ6P-2</strain>
    </source>
</reference>
<feature type="transmembrane region" description="Helical" evidence="1">
    <location>
        <begin position="39"/>
        <end position="56"/>
    </location>
</feature>
<keyword evidence="3" id="KW-1185">Reference proteome</keyword>
<dbReference type="AlphaFoldDB" id="A0A9X2B942"/>
<protein>
    <submittedName>
        <fullName evidence="2">Phage holin family protein</fullName>
    </submittedName>
</protein>
<evidence type="ECO:0000256" key="1">
    <source>
        <dbReference type="SAM" id="Phobius"/>
    </source>
</evidence>
<dbReference type="RefSeq" id="WP_244731163.1">
    <property type="nucleotide sequence ID" value="NZ_JALIRP010000021.1"/>
</dbReference>
<comment type="caution">
    <text evidence="2">The sequence shown here is derived from an EMBL/GenBank/DDBJ whole genome shotgun (WGS) entry which is preliminary data.</text>
</comment>
<keyword evidence="1" id="KW-0472">Membrane</keyword>
<proteinExistence type="predicted"/>
<organism evidence="2 3">
    <name type="scientific">Paenibacillus mangrovi</name>
    <dbReference type="NCBI Taxonomy" id="2931978"/>
    <lineage>
        <taxon>Bacteria</taxon>
        <taxon>Bacillati</taxon>
        <taxon>Bacillota</taxon>
        <taxon>Bacilli</taxon>
        <taxon>Bacillales</taxon>
        <taxon>Paenibacillaceae</taxon>
        <taxon>Paenibacillus</taxon>
    </lineage>
</organism>
<gene>
    <name evidence="2" type="ORF">MUG84_26450</name>
</gene>
<dbReference type="InterPro" id="IPR032111">
    <property type="entry name" value="Clostridium_phage_holin"/>
</dbReference>
<name>A0A9X2B942_9BACL</name>
<keyword evidence="1" id="KW-0812">Transmembrane</keyword>
<dbReference type="Proteomes" id="UP001139347">
    <property type="component" value="Unassembled WGS sequence"/>
</dbReference>